<feature type="region of interest" description="Disordered" evidence="1">
    <location>
        <begin position="42"/>
        <end position="66"/>
    </location>
</feature>
<feature type="compositionally biased region" description="Low complexity" evidence="1">
    <location>
        <begin position="46"/>
        <end position="66"/>
    </location>
</feature>
<accession>A0A7W5V860</accession>
<dbReference type="EMBL" id="JACIBV010000001">
    <property type="protein sequence ID" value="MBB3726720.1"/>
    <property type="molecule type" value="Genomic_DNA"/>
</dbReference>
<evidence type="ECO:0000313" key="3">
    <source>
        <dbReference type="Proteomes" id="UP000579945"/>
    </source>
</evidence>
<keyword evidence="3" id="KW-1185">Reference proteome</keyword>
<dbReference type="InterPro" id="IPR052750">
    <property type="entry name" value="GH18_Chitinase"/>
</dbReference>
<dbReference type="RefSeq" id="WP_183646367.1">
    <property type="nucleotide sequence ID" value="NZ_JACIBV010000001.1"/>
</dbReference>
<dbReference type="PANTHER" id="PTHR42976">
    <property type="entry name" value="BIFUNCTIONAL CHITINASE/LYSOZYME-RELATED"/>
    <property type="match status" value="1"/>
</dbReference>
<evidence type="ECO:0000313" key="2">
    <source>
        <dbReference type="EMBL" id="MBB3726720.1"/>
    </source>
</evidence>
<gene>
    <name evidence="2" type="ORF">FHR33_002580</name>
</gene>
<organism evidence="2 3">
    <name type="scientific">Nonomuraea dietziae</name>
    <dbReference type="NCBI Taxonomy" id="65515"/>
    <lineage>
        <taxon>Bacteria</taxon>
        <taxon>Bacillati</taxon>
        <taxon>Actinomycetota</taxon>
        <taxon>Actinomycetes</taxon>
        <taxon>Streptosporangiales</taxon>
        <taxon>Streptosporangiaceae</taxon>
        <taxon>Nonomuraea</taxon>
    </lineage>
</organism>
<dbReference type="Gene3D" id="3.20.20.80">
    <property type="entry name" value="Glycosidases"/>
    <property type="match status" value="1"/>
</dbReference>
<protein>
    <recommendedName>
        <fullName evidence="4">Chitinase</fullName>
    </recommendedName>
</protein>
<dbReference type="Proteomes" id="UP000579945">
    <property type="component" value="Unassembled WGS sequence"/>
</dbReference>
<comment type="caution">
    <text evidence="2">The sequence shown here is derived from an EMBL/GenBank/DDBJ whole genome shotgun (WGS) entry which is preliminary data.</text>
</comment>
<reference evidence="2 3" key="1">
    <citation type="submission" date="2020-08" db="EMBL/GenBank/DDBJ databases">
        <title>Sequencing the genomes of 1000 actinobacteria strains.</title>
        <authorList>
            <person name="Klenk H.-P."/>
        </authorList>
    </citation>
    <scope>NUCLEOTIDE SEQUENCE [LARGE SCALE GENOMIC DNA]</scope>
    <source>
        <strain evidence="2 3">DSM 44320</strain>
    </source>
</reference>
<evidence type="ECO:0008006" key="4">
    <source>
        <dbReference type="Google" id="ProtNLM"/>
    </source>
</evidence>
<sequence length="337" mass="34811">MARHREPGTPPRPLVVLAGLGLAAVTGLAIWFLPAQATPDWSAPGPSHAARVSAAPSPSPAPSAAEPVPSGFVAFVDTARTPRLDLAQALRRTGVRWFSLGRLMAGPGGCEPTWAGGLAPGRTPFAGRVAGLRAAGGQAGLLFGGPDGREAAAACADQAALTSAYREVIGAYGAPFVEFEVRDSADLPAVRRRATAVAALQREGDLLVTYSVPLGPEGLAPADLEMLRQTTAKGARLTTVNLLTAIEPQAAGEGRMRRVASSLKAAHRQVAEVFQVDSAAAWRRMALTSVLAGPDDLSALDARKLTVFAERAGMAWRSARGVPPSAQVARVLWGGGT</sequence>
<proteinExistence type="predicted"/>
<evidence type="ECO:0000256" key="1">
    <source>
        <dbReference type="SAM" id="MobiDB-lite"/>
    </source>
</evidence>
<name>A0A7W5V860_9ACTN</name>
<dbReference type="GeneID" id="95389068"/>
<dbReference type="PANTHER" id="PTHR42976:SF1">
    <property type="entry name" value="GH18 DOMAIN-CONTAINING PROTEIN-RELATED"/>
    <property type="match status" value="1"/>
</dbReference>
<dbReference type="AlphaFoldDB" id="A0A7W5V860"/>